<sequence length="182" mass="19863">MTELIILSGSPGSGKSTVARLLAERYERCVHLHTDDFWHVIVRGAIPAYLSESDAQNQTVVAAIAAAAFEYAAGGFPTIVDGVVGPWMLPHYRREAARHPGVAVHYLVLRPDRETALRRAQQRTAPDALVDAEPILGLWDQFAELGELQGHTVDTTRMDAEASAAEVFALVASGRMRLELPH</sequence>
<dbReference type="InterPro" id="IPR027417">
    <property type="entry name" value="P-loop_NTPase"/>
</dbReference>
<name>A0A918FH77_AGRME</name>
<evidence type="ECO:0000313" key="2">
    <source>
        <dbReference type="Proteomes" id="UP000610303"/>
    </source>
</evidence>
<organism evidence="1 2">
    <name type="scientific">Agromyces mediolanus</name>
    <name type="common">Corynebacterium mediolanum</name>
    <dbReference type="NCBI Taxonomy" id="41986"/>
    <lineage>
        <taxon>Bacteria</taxon>
        <taxon>Bacillati</taxon>
        <taxon>Actinomycetota</taxon>
        <taxon>Actinomycetes</taxon>
        <taxon>Micrococcales</taxon>
        <taxon>Microbacteriaceae</taxon>
        <taxon>Agromyces</taxon>
    </lineage>
</organism>
<dbReference type="RefSeq" id="WP_189086647.1">
    <property type="nucleotide sequence ID" value="NZ_BMRJ01000007.1"/>
</dbReference>
<evidence type="ECO:0008006" key="3">
    <source>
        <dbReference type="Google" id="ProtNLM"/>
    </source>
</evidence>
<reference evidence="1" key="1">
    <citation type="journal article" date="2014" name="Int. J. Syst. Evol. Microbiol.">
        <title>Complete genome sequence of Corynebacterium casei LMG S-19264T (=DSM 44701T), isolated from a smear-ripened cheese.</title>
        <authorList>
            <consortium name="US DOE Joint Genome Institute (JGI-PGF)"/>
            <person name="Walter F."/>
            <person name="Albersmeier A."/>
            <person name="Kalinowski J."/>
            <person name="Ruckert C."/>
        </authorList>
    </citation>
    <scope>NUCLEOTIDE SEQUENCE</scope>
    <source>
        <strain evidence="1">JCM 3346</strain>
    </source>
</reference>
<reference evidence="1" key="2">
    <citation type="submission" date="2020-09" db="EMBL/GenBank/DDBJ databases">
        <authorList>
            <person name="Sun Q."/>
            <person name="Ohkuma M."/>
        </authorList>
    </citation>
    <scope>NUCLEOTIDE SEQUENCE</scope>
    <source>
        <strain evidence="1">JCM 3346</strain>
    </source>
</reference>
<dbReference type="EMBL" id="BMRJ01000007">
    <property type="protein sequence ID" value="GGR37541.1"/>
    <property type="molecule type" value="Genomic_DNA"/>
</dbReference>
<accession>A0A918FH77</accession>
<dbReference type="SUPFAM" id="SSF52540">
    <property type="entry name" value="P-loop containing nucleoside triphosphate hydrolases"/>
    <property type="match status" value="1"/>
</dbReference>
<protein>
    <recommendedName>
        <fullName evidence="3">AAA family ATPase</fullName>
    </recommendedName>
</protein>
<proteinExistence type="predicted"/>
<keyword evidence="2" id="KW-1185">Reference proteome</keyword>
<dbReference type="Proteomes" id="UP000610303">
    <property type="component" value="Unassembled WGS sequence"/>
</dbReference>
<comment type="caution">
    <text evidence="1">The sequence shown here is derived from an EMBL/GenBank/DDBJ whole genome shotgun (WGS) entry which is preliminary data.</text>
</comment>
<evidence type="ECO:0000313" key="1">
    <source>
        <dbReference type="EMBL" id="GGR37541.1"/>
    </source>
</evidence>
<dbReference type="AlphaFoldDB" id="A0A918FH77"/>
<dbReference type="Gene3D" id="3.40.50.300">
    <property type="entry name" value="P-loop containing nucleotide triphosphate hydrolases"/>
    <property type="match status" value="1"/>
</dbReference>
<gene>
    <name evidence="1" type="ORF">GCM10010196_34360</name>
</gene>
<dbReference type="Pfam" id="PF13671">
    <property type="entry name" value="AAA_33"/>
    <property type="match status" value="1"/>
</dbReference>